<proteinExistence type="predicted"/>
<dbReference type="GO" id="GO:0016779">
    <property type="term" value="F:nucleotidyltransferase activity"/>
    <property type="evidence" value="ECO:0007669"/>
    <property type="project" value="UniProtKB-KW"/>
</dbReference>
<comment type="caution">
    <text evidence="2">The sequence shown here is derived from an EMBL/GenBank/DDBJ whole genome shotgun (WGS) entry which is preliminary data.</text>
</comment>
<dbReference type="InterPro" id="IPR035985">
    <property type="entry name" value="Ubiquitin-activating_enz"/>
</dbReference>
<dbReference type="Pfam" id="PF00899">
    <property type="entry name" value="ThiF"/>
    <property type="match status" value="1"/>
</dbReference>
<gene>
    <name evidence="2" type="ORF">G7B40_025180</name>
</gene>
<evidence type="ECO:0000313" key="3">
    <source>
        <dbReference type="Proteomes" id="UP000667802"/>
    </source>
</evidence>
<name>A0AAP5M771_9CYAN</name>
<sequence>MLLDLSYAKSVPLMLSQHNHVEFIVVGAGGTGGFLIPAIARLMLEIEGNSNKTACCTIVDPDVIEAKNIPRQNFQQSEIGLYKAEVLAARYSLALGVCMSAITKKFSQKMVNPKWRQLTIIVGCVDNAAARTEISYCLNQIYAQHPPLLWWLDCGNHALASSGQVLLGSTNQFSLRKAFDNLDNPNFCINLPSPSIQHPELLVPLPDELNLTTLSCAEIALQNQQNLFVNQQVAAIATDYLLSMTLTGGLRRFATYFNSYSGVAKSLYINKETLNN</sequence>
<dbReference type="Proteomes" id="UP000667802">
    <property type="component" value="Unassembled WGS sequence"/>
</dbReference>
<dbReference type="Gene3D" id="3.40.50.720">
    <property type="entry name" value="NAD(P)-binding Rossmann-like Domain"/>
    <property type="match status" value="1"/>
</dbReference>
<feature type="domain" description="THIF-type NAD/FAD binding fold" evidence="1">
    <location>
        <begin position="20"/>
        <end position="139"/>
    </location>
</feature>
<dbReference type="CDD" id="cd01483">
    <property type="entry name" value="E1_enzyme_family"/>
    <property type="match status" value="1"/>
</dbReference>
<keyword evidence="3" id="KW-1185">Reference proteome</keyword>
<dbReference type="EMBL" id="JAALHA020000014">
    <property type="protein sequence ID" value="MDR9897831.1"/>
    <property type="molecule type" value="Genomic_DNA"/>
</dbReference>
<dbReference type="InterPro" id="IPR000594">
    <property type="entry name" value="ThiF_NAD_FAD-bd"/>
</dbReference>
<evidence type="ECO:0000313" key="2">
    <source>
        <dbReference type="EMBL" id="MDR9897831.1"/>
    </source>
</evidence>
<dbReference type="RefSeq" id="WP_208339097.1">
    <property type="nucleotide sequence ID" value="NZ_CAWQFN010000488.1"/>
</dbReference>
<evidence type="ECO:0000259" key="1">
    <source>
        <dbReference type="Pfam" id="PF00899"/>
    </source>
</evidence>
<keyword evidence="2" id="KW-0548">Nucleotidyltransferase</keyword>
<dbReference type="GO" id="GO:0008641">
    <property type="term" value="F:ubiquitin-like modifier activating enzyme activity"/>
    <property type="evidence" value="ECO:0007669"/>
    <property type="project" value="InterPro"/>
</dbReference>
<dbReference type="SUPFAM" id="SSF69572">
    <property type="entry name" value="Activating enzymes of the ubiquitin-like proteins"/>
    <property type="match status" value="1"/>
</dbReference>
<reference evidence="3" key="1">
    <citation type="journal article" date="2021" name="Science">
        <title>Hunting the eagle killer: A cyanobacterial neurotoxin causes vacuolar myelinopathy.</title>
        <authorList>
            <person name="Breinlinger S."/>
            <person name="Phillips T.J."/>
            <person name="Haram B.N."/>
            <person name="Mares J."/>
            <person name="Martinez Yerena J.A."/>
            <person name="Hrouzek P."/>
            <person name="Sobotka R."/>
            <person name="Henderson W.M."/>
            <person name="Schmieder P."/>
            <person name="Williams S.M."/>
            <person name="Lauderdale J.D."/>
            <person name="Wilde H.D."/>
            <person name="Gerrin W."/>
            <person name="Kust A."/>
            <person name="Washington J.W."/>
            <person name="Wagner C."/>
            <person name="Geier B."/>
            <person name="Liebeke M."/>
            <person name="Enke H."/>
            <person name="Niedermeyer T.H.J."/>
            <person name="Wilde S.B."/>
        </authorList>
    </citation>
    <scope>NUCLEOTIDE SEQUENCE [LARGE SCALE GENOMIC DNA]</scope>
    <source>
        <strain evidence="3">Thurmond2011</strain>
    </source>
</reference>
<protein>
    <submittedName>
        <fullName evidence="2">ThiF family adenylyltransferase</fullName>
    </submittedName>
</protein>
<dbReference type="AlphaFoldDB" id="A0AAP5M771"/>
<accession>A0AAP5M771</accession>
<organism evidence="2 3">
    <name type="scientific">Aetokthonos hydrillicola Thurmond2011</name>
    <dbReference type="NCBI Taxonomy" id="2712845"/>
    <lineage>
        <taxon>Bacteria</taxon>
        <taxon>Bacillati</taxon>
        <taxon>Cyanobacteriota</taxon>
        <taxon>Cyanophyceae</taxon>
        <taxon>Nostocales</taxon>
        <taxon>Hapalosiphonaceae</taxon>
        <taxon>Aetokthonos</taxon>
    </lineage>
</organism>
<keyword evidence="2" id="KW-0808">Transferase</keyword>